<comment type="subcellular location">
    <subcellularLocation>
        <location evidence="1">Cell membrane</location>
        <topology evidence="1">Lipid-anchor</topology>
    </subcellularLocation>
</comment>
<dbReference type="KEGG" id="sauy:SAI8T7_1016170"/>
<keyword evidence="7" id="KW-0175">Coiled coil</keyword>
<proteinExistence type="inferred from homology"/>
<dbReference type="Pfam" id="PF01497">
    <property type="entry name" value="Peripla_BP_2"/>
    <property type="match status" value="1"/>
</dbReference>
<organism evidence="9 10">
    <name type="scientific">Staphylococcus aureus subsp. aureus ST228</name>
    <dbReference type="NCBI Taxonomy" id="1074919"/>
    <lineage>
        <taxon>Bacteria</taxon>
        <taxon>Bacillati</taxon>
        <taxon>Bacillota</taxon>
        <taxon>Bacilli</taxon>
        <taxon>Bacillales</taxon>
        <taxon>Staphylococcaceae</taxon>
        <taxon>Staphylococcus</taxon>
    </lineage>
</organism>
<dbReference type="Proteomes" id="UP000032744">
    <property type="component" value="Chromosome"/>
</dbReference>
<dbReference type="PROSITE" id="PS50983">
    <property type="entry name" value="FE_B12_PBP"/>
    <property type="match status" value="1"/>
</dbReference>
<dbReference type="GO" id="GO:0030288">
    <property type="term" value="C:outer membrane-bounded periplasmic space"/>
    <property type="evidence" value="ECO:0007669"/>
    <property type="project" value="TreeGrafter"/>
</dbReference>
<dbReference type="EMBL" id="HE579071">
    <property type="protein sequence ID" value="CCJ23318.1"/>
    <property type="molecule type" value="Genomic_DNA"/>
</dbReference>
<keyword evidence="4" id="KW-0732">Signal</keyword>
<evidence type="ECO:0000256" key="2">
    <source>
        <dbReference type="ARBA" id="ARBA00008814"/>
    </source>
</evidence>
<dbReference type="KEGG" id="sauq:SAI4T8_1016200"/>
<dbReference type="PANTHER" id="PTHR30532:SF29">
    <property type="entry name" value="FE(3+) DICITRATE-BINDING PERIPLASMIC PROTEIN"/>
    <property type="match status" value="1"/>
</dbReference>
<evidence type="ECO:0000256" key="6">
    <source>
        <dbReference type="ARBA" id="ARBA00023288"/>
    </source>
</evidence>
<dbReference type="KEGG" id="sauv:SAI7S6_1016190"/>
<feature type="coiled-coil region" evidence="7">
    <location>
        <begin position="177"/>
        <end position="204"/>
    </location>
</feature>
<dbReference type="SUPFAM" id="SSF53807">
    <property type="entry name" value="Helical backbone' metal receptor"/>
    <property type="match status" value="1"/>
</dbReference>
<dbReference type="KEGG" id="sauk:SAI3T3_1016190"/>
<evidence type="ECO:0000259" key="8">
    <source>
        <dbReference type="PROSITE" id="PS50983"/>
    </source>
</evidence>
<keyword evidence="3" id="KW-0813">Transport</keyword>
<evidence type="ECO:0000256" key="7">
    <source>
        <dbReference type="SAM" id="Coils"/>
    </source>
</evidence>
<dbReference type="FunFam" id="3.40.50.1980:FF:000052">
    <property type="entry name" value="Ferrichrome ABC transporter lipoprotein"/>
    <property type="match status" value="1"/>
</dbReference>
<dbReference type="AlphaFoldDB" id="A0A7U7EZG7"/>
<evidence type="ECO:0000256" key="1">
    <source>
        <dbReference type="ARBA" id="ARBA00004193"/>
    </source>
</evidence>
<dbReference type="InterPro" id="IPR051313">
    <property type="entry name" value="Bact_iron-sidero_bind"/>
</dbReference>
<feature type="domain" description="Fe/B12 periplasmic-binding" evidence="8">
    <location>
        <begin position="66"/>
        <end position="336"/>
    </location>
</feature>
<gene>
    <name evidence="9" type="ORF">SAI7S6_1016190</name>
</gene>
<dbReference type="KEGG" id="sauj:SAI2T2_1016200"/>
<dbReference type="CDD" id="cd01146">
    <property type="entry name" value="FhuD"/>
    <property type="match status" value="1"/>
</dbReference>
<dbReference type="KEGG" id="saut:SAI1T1_2016190"/>
<sequence length="337" mass="37755">MKLYILRSGTMRGLKTFSILGLIVALLLVAACGNTDNSSKKESSTKDTISVKDENGTVKVPKDAKRIVVLEYSFADALAALDVKPVGIADDGKKKRIIKPVREKIGDYTSVGTRKQPNLEEISKLKPDLIIADSSRHKGINKELNKIAPTLSLKSFDGDYKQNINSFKTIAKALNKEKEGEKRLAEHDKLINKYKDEIKFDRNQKVLPAVVAKAGLLAHPNYSYVGQFLNELGFKNALSDDVTKGLSKYLKGPYLQLDTEHLADLNPERMIIMTDHAKKDSAEFKKLQEDATWKKLNAVKNNRVDIVDRDVWARSRGLISSEEMAKELVELSKKEQK</sequence>
<evidence type="ECO:0000256" key="5">
    <source>
        <dbReference type="ARBA" id="ARBA00023139"/>
    </source>
</evidence>
<protein>
    <submittedName>
        <fullName evidence="9">Iron complex transport system substrate-binding protein</fullName>
    </submittedName>
</protein>
<keyword evidence="5" id="KW-0564">Palmitate</keyword>
<evidence type="ECO:0000256" key="3">
    <source>
        <dbReference type="ARBA" id="ARBA00022448"/>
    </source>
</evidence>
<dbReference type="GO" id="GO:0005886">
    <property type="term" value="C:plasma membrane"/>
    <property type="evidence" value="ECO:0007669"/>
    <property type="project" value="UniProtKB-SubCell"/>
</dbReference>
<dbReference type="Gene3D" id="3.40.50.1980">
    <property type="entry name" value="Nitrogenase molybdenum iron protein domain"/>
    <property type="match status" value="2"/>
</dbReference>
<evidence type="ECO:0000256" key="4">
    <source>
        <dbReference type="ARBA" id="ARBA00022729"/>
    </source>
</evidence>
<comment type="similarity">
    <text evidence="2">Belongs to the bacterial solute-binding protein 8 family.</text>
</comment>
<dbReference type="FunFam" id="3.40.50.1980:FF:000003">
    <property type="entry name" value="Iron ABC transporter substrate-binding protein"/>
    <property type="match status" value="1"/>
</dbReference>
<dbReference type="GO" id="GO:1901678">
    <property type="term" value="P:iron coordination entity transport"/>
    <property type="evidence" value="ECO:0007669"/>
    <property type="project" value="UniProtKB-ARBA"/>
</dbReference>
<evidence type="ECO:0000313" key="9">
    <source>
        <dbReference type="EMBL" id="CCJ23318.1"/>
    </source>
</evidence>
<evidence type="ECO:0000313" key="10">
    <source>
        <dbReference type="Proteomes" id="UP000032744"/>
    </source>
</evidence>
<dbReference type="NCBIfam" id="NF008501">
    <property type="entry name" value="PRK11411.1"/>
    <property type="match status" value="1"/>
</dbReference>
<dbReference type="InterPro" id="IPR002491">
    <property type="entry name" value="ABC_transptr_periplasmic_BD"/>
</dbReference>
<accession>A0A7U7EZG7</accession>
<dbReference type="KEGG" id="saux:SAI6T6_1016140"/>
<keyword evidence="6" id="KW-0449">Lipoprotein</keyword>
<dbReference type="KEGG" id="sauw:SAI5S5_1016130"/>
<reference evidence="9 10" key="1">
    <citation type="journal article" date="2012" name="PLoS ONE">
        <title>Short term evolution of a highly transmissible methicillin-resistant Staphylococcus aureus clone (ST228) in a tertiary care hospital.</title>
        <authorList>
            <person name="Vogel V."/>
            <person name="Falquet L."/>
            <person name="Calderon-Copete S.P."/>
            <person name="Basset P."/>
            <person name="Blanc D.S."/>
        </authorList>
    </citation>
    <scope>NUCLEOTIDE SEQUENCE [LARGE SCALE GENOMIC DNA]</scope>
    <source>
        <strain evidence="10">ST228/18412</strain>
    </source>
</reference>
<dbReference type="PROSITE" id="PS51257">
    <property type="entry name" value="PROKAR_LIPOPROTEIN"/>
    <property type="match status" value="1"/>
</dbReference>
<dbReference type="PANTHER" id="PTHR30532">
    <property type="entry name" value="IRON III DICITRATE-BINDING PERIPLASMIC PROTEIN"/>
    <property type="match status" value="1"/>
</dbReference>
<name>A0A7U7EZG7_STAAU</name>